<organism evidence="1 2">
    <name type="scientific">Macrosiphum euphorbiae</name>
    <name type="common">potato aphid</name>
    <dbReference type="NCBI Taxonomy" id="13131"/>
    <lineage>
        <taxon>Eukaryota</taxon>
        <taxon>Metazoa</taxon>
        <taxon>Ecdysozoa</taxon>
        <taxon>Arthropoda</taxon>
        <taxon>Hexapoda</taxon>
        <taxon>Insecta</taxon>
        <taxon>Pterygota</taxon>
        <taxon>Neoptera</taxon>
        <taxon>Paraneoptera</taxon>
        <taxon>Hemiptera</taxon>
        <taxon>Sternorrhyncha</taxon>
        <taxon>Aphidomorpha</taxon>
        <taxon>Aphidoidea</taxon>
        <taxon>Aphididae</taxon>
        <taxon>Macrosiphini</taxon>
        <taxon>Macrosiphum</taxon>
    </lineage>
</organism>
<accession>A0AAV0WTJ1</accession>
<proteinExistence type="predicted"/>
<gene>
    <name evidence="1" type="ORF">MEUPH1_LOCUS14327</name>
</gene>
<reference evidence="1 2" key="1">
    <citation type="submission" date="2023-01" db="EMBL/GenBank/DDBJ databases">
        <authorList>
            <person name="Whitehead M."/>
        </authorList>
    </citation>
    <scope>NUCLEOTIDE SEQUENCE [LARGE SCALE GENOMIC DNA]</scope>
</reference>
<dbReference type="EMBL" id="CARXXK010000002">
    <property type="protein sequence ID" value="CAI6358857.1"/>
    <property type="molecule type" value="Genomic_DNA"/>
</dbReference>
<protein>
    <submittedName>
        <fullName evidence="1">Uncharacterized protein</fullName>
    </submittedName>
</protein>
<name>A0AAV0WTJ1_9HEMI</name>
<sequence>MSSMLMKQILFNKYRSYKNVQTFNVNVYAKSIQSVLLLKQNILVIHIKNDLSMLGSILQELKLNNVESEIRNTDWITKENQWEPNHRFKLKYQCTTVSFT</sequence>
<dbReference type="AlphaFoldDB" id="A0AAV0WTJ1"/>
<comment type="caution">
    <text evidence="1">The sequence shown here is derived from an EMBL/GenBank/DDBJ whole genome shotgun (WGS) entry which is preliminary data.</text>
</comment>
<dbReference type="Proteomes" id="UP001160148">
    <property type="component" value="Unassembled WGS sequence"/>
</dbReference>
<keyword evidence="2" id="KW-1185">Reference proteome</keyword>
<evidence type="ECO:0000313" key="2">
    <source>
        <dbReference type="Proteomes" id="UP001160148"/>
    </source>
</evidence>
<evidence type="ECO:0000313" key="1">
    <source>
        <dbReference type="EMBL" id="CAI6358857.1"/>
    </source>
</evidence>